<sequence>MSAIRLIGAPVDHGSAQRGCLMGPDALRTAGLEASLRRLGHDVADLGNLTPDAVSTRSSPNTAIHDLETCAGWVSALARASYEARRDDVIPVFLGGDHLMSAGTVAGAARHSAGEGREQFVLWLDAHTDFHSLESTESGNLHGTPVAYFTGQPGFAGSFPDLEAAVKTGNVCMIGIRSVDPAERAKLADASIEVCDMRQLDEEGVGAPLRKFLARVEQANGRLHVSLDVDFLDPLIAPAVGTTVPGGATVREAHLVMEMLHDSGLVTSLDVAELNPFLDERGRTAILMADLVASLFGKRVMDRPTRSIWP</sequence>
<dbReference type="InterPro" id="IPR014033">
    <property type="entry name" value="Arginase"/>
</dbReference>
<evidence type="ECO:0000256" key="4">
    <source>
        <dbReference type="ARBA" id="ARBA00022503"/>
    </source>
</evidence>
<evidence type="ECO:0000256" key="2">
    <source>
        <dbReference type="ARBA" id="ARBA00012168"/>
    </source>
</evidence>
<feature type="binding site" evidence="10">
    <location>
        <position position="127"/>
    </location>
    <ligand>
        <name>Mn(2+)</name>
        <dbReference type="ChEBI" id="CHEBI:29035"/>
        <label>1</label>
    </ligand>
</feature>
<gene>
    <name evidence="14" type="primary">rocF</name>
    <name evidence="14" type="ORF">K1W69_15785</name>
</gene>
<evidence type="ECO:0000256" key="13">
    <source>
        <dbReference type="RuleBase" id="RU361159"/>
    </source>
</evidence>
<name>A0AAE2ZSF5_9HYPH</name>
<dbReference type="PRINTS" id="PR00116">
    <property type="entry name" value="ARGINASE"/>
</dbReference>
<comment type="caution">
    <text evidence="14">The sequence shown here is derived from an EMBL/GenBank/DDBJ whole genome shotgun (WGS) entry which is preliminary data.</text>
</comment>
<feature type="binding site" evidence="10">
    <location>
        <position position="125"/>
    </location>
    <ligand>
        <name>Mn(2+)</name>
        <dbReference type="ChEBI" id="CHEBI:29035"/>
        <label>1</label>
    </ligand>
</feature>
<comment type="similarity">
    <text evidence="11 12">Belongs to the arginase family.</text>
</comment>
<keyword evidence="7 10" id="KW-0464">Manganese</keyword>
<feature type="binding site" evidence="10">
    <location>
        <position position="228"/>
    </location>
    <ligand>
        <name>Mn(2+)</name>
        <dbReference type="ChEBI" id="CHEBI:29035"/>
        <label>1</label>
    </ligand>
</feature>
<dbReference type="PROSITE" id="PS51409">
    <property type="entry name" value="ARGINASE_2"/>
    <property type="match status" value="1"/>
</dbReference>
<dbReference type="EC" id="3.5.3.1" evidence="2 9"/>
<keyword evidence="4 13" id="KW-0056">Arginine metabolism</keyword>
<dbReference type="InterPro" id="IPR023696">
    <property type="entry name" value="Ureohydrolase_dom_sf"/>
</dbReference>
<feature type="binding site" evidence="10">
    <location>
        <position position="98"/>
    </location>
    <ligand>
        <name>Mn(2+)</name>
        <dbReference type="ChEBI" id="CHEBI:29035"/>
        <label>1</label>
    </ligand>
</feature>
<dbReference type="Pfam" id="PF00491">
    <property type="entry name" value="Arginase"/>
    <property type="match status" value="1"/>
</dbReference>
<evidence type="ECO:0000256" key="9">
    <source>
        <dbReference type="NCBIfam" id="TIGR01229"/>
    </source>
</evidence>
<dbReference type="PIRSF" id="PIRSF036979">
    <property type="entry name" value="Arginase"/>
    <property type="match status" value="1"/>
</dbReference>
<feature type="binding site" evidence="10">
    <location>
        <position position="129"/>
    </location>
    <ligand>
        <name>Mn(2+)</name>
        <dbReference type="ChEBI" id="CHEBI:29035"/>
        <label>1</label>
    </ligand>
</feature>
<comment type="catalytic activity">
    <reaction evidence="8 13">
        <text>L-arginine + H2O = urea + L-ornithine</text>
        <dbReference type="Rhea" id="RHEA:20569"/>
        <dbReference type="ChEBI" id="CHEBI:15377"/>
        <dbReference type="ChEBI" id="CHEBI:16199"/>
        <dbReference type="ChEBI" id="CHEBI:32682"/>
        <dbReference type="ChEBI" id="CHEBI:46911"/>
        <dbReference type="EC" id="3.5.3.1"/>
    </reaction>
</comment>
<proteinExistence type="inferred from homology"/>
<evidence type="ECO:0000256" key="1">
    <source>
        <dbReference type="ARBA" id="ARBA00005098"/>
    </source>
</evidence>
<evidence type="ECO:0000256" key="12">
    <source>
        <dbReference type="RuleBase" id="RU003684"/>
    </source>
</evidence>
<dbReference type="GO" id="GO:0030145">
    <property type="term" value="F:manganese ion binding"/>
    <property type="evidence" value="ECO:0007669"/>
    <property type="project" value="TreeGrafter"/>
</dbReference>
<dbReference type="EMBL" id="JAICBX010000003">
    <property type="protein sequence ID" value="MBW8638657.1"/>
    <property type="molecule type" value="Genomic_DNA"/>
</dbReference>
<protein>
    <recommendedName>
        <fullName evidence="3 9">Arginase</fullName>
        <ecNumber evidence="2 9">3.5.3.1</ecNumber>
    </recommendedName>
</protein>
<evidence type="ECO:0000313" key="14">
    <source>
        <dbReference type="EMBL" id="MBW8638657.1"/>
    </source>
</evidence>
<dbReference type="Proteomes" id="UP001196509">
    <property type="component" value="Unassembled WGS sequence"/>
</dbReference>
<evidence type="ECO:0000256" key="11">
    <source>
        <dbReference type="PROSITE-ProRule" id="PRU00742"/>
    </source>
</evidence>
<dbReference type="GO" id="GO:0005737">
    <property type="term" value="C:cytoplasm"/>
    <property type="evidence" value="ECO:0007669"/>
    <property type="project" value="TreeGrafter"/>
</dbReference>
<keyword evidence="15" id="KW-1185">Reference proteome</keyword>
<dbReference type="CDD" id="cd09989">
    <property type="entry name" value="Arginase"/>
    <property type="match status" value="1"/>
</dbReference>
<dbReference type="PROSITE" id="PS01053">
    <property type="entry name" value="ARGINASE_1"/>
    <property type="match status" value="1"/>
</dbReference>
<dbReference type="SUPFAM" id="SSF52768">
    <property type="entry name" value="Arginase/deacetylase"/>
    <property type="match status" value="1"/>
</dbReference>
<dbReference type="PANTHER" id="PTHR43782">
    <property type="entry name" value="ARGINASE"/>
    <property type="match status" value="1"/>
</dbReference>
<dbReference type="RefSeq" id="WP_220229396.1">
    <property type="nucleotide sequence ID" value="NZ_JAICBX010000003.1"/>
</dbReference>
<dbReference type="InterPro" id="IPR020855">
    <property type="entry name" value="Ureohydrolase_Mn_BS"/>
</dbReference>
<dbReference type="PANTHER" id="PTHR43782:SF3">
    <property type="entry name" value="ARGINASE"/>
    <property type="match status" value="1"/>
</dbReference>
<dbReference type="GO" id="GO:0004053">
    <property type="term" value="F:arginase activity"/>
    <property type="evidence" value="ECO:0007669"/>
    <property type="project" value="UniProtKB-UniRule"/>
</dbReference>
<evidence type="ECO:0000313" key="15">
    <source>
        <dbReference type="Proteomes" id="UP001196509"/>
    </source>
</evidence>
<evidence type="ECO:0000256" key="8">
    <source>
        <dbReference type="ARBA" id="ARBA00047391"/>
    </source>
</evidence>
<keyword evidence="6 12" id="KW-0378">Hydrolase</keyword>
<organism evidence="14 15">
    <name type="scientific">Flavimaribacter sediminis</name>
    <dbReference type="NCBI Taxonomy" id="2865987"/>
    <lineage>
        <taxon>Bacteria</taxon>
        <taxon>Pseudomonadati</taxon>
        <taxon>Pseudomonadota</taxon>
        <taxon>Alphaproteobacteria</taxon>
        <taxon>Hyphomicrobiales</taxon>
        <taxon>Rhizobiaceae</taxon>
        <taxon>Flavimaribacter</taxon>
    </lineage>
</organism>
<feature type="binding site" evidence="10">
    <location>
        <position position="230"/>
    </location>
    <ligand>
        <name>Mn(2+)</name>
        <dbReference type="ChEBI" id="CHEBI:29035"/>
        <label>1</label>
    </ligand>
</feature>
<dbReference type="Gene3D" id="3.40.800.10">
    <property type="entry name" value="Ureohydrolase domain"/>
    <property type="match status" value="1"/>
</dbReference>
<dbReference type="InterPro" id="IPR006035">
    <property type="entry name" value="Ureohydrolase"/>
</dbReference>
<evidence type="ECO:0000256" key="5">
    <source>
        <dbReference type="ARBA" id="ARBA00022723"/>
    </source>
</evidence>
<reference evidence="14" key="1">
    <citation type="submission" date="2021-08" db="EMBL/GenBank/DDBJ databases">
        <title>Hoeflea bacterium WL0058 sp. nov., isolated from the sediment.</title>
        <authorList>
            <person name="Wang L."/>
            <person name="Zhang D."/>
        </authorList>
    </citation>
    <scope>NUCLEOTIDE SEQUENCE</scope>
    <source>
        <strain evidence="14">WL0058</strain>
    </source>
</reference>
<dbReference type="FunFam" id="3.40.800.10:FF:000012">
    <property type="entry name" value="Arginase"/>
    <property type="match status" value="1"/>
</dbReference>
<dbReference type="NCBIfam" id="TIGR01229">
    <property type="entry name" value="rocF_arginase"/>
    <property type="match status" value="1"/>
</dbReference>
<evidence type="ECO:0000256" key="6">
    <source>
        <dbReference type="ARBA" id="ARBA00022801"/>
    </source>
</evidence>
<accession>A0AAE2ZSF5</accession>
<comment type="pathway">
    <text evidence="1">Nitrogen metabolism; urea cycle; L-ornithine and urea from L-arginine: step 1/1.</text>
</comment>
<dbReference type="GO" id="GO:0006525">
    <property type="term" value="P:arginine metabolic process"/>
    <property type="evidence" value="ECO:0007669"/>
    <property type="project" value="UniProtKB-KW"/>
</dbReference>
<evidence type="ECO:0000256" key="7">
    <source>
        <dbReference type="ARBA" id="ARBA00023211"/>
    </source>
</evidence>
<dbReference type="AlphaFoldDB" id="A0AAE2ZSF5"/>
<evidence type="ECO:0000256" key="3">
    <source>
        <dbReference type="ARBA" id="ARBA00018123"/>
    </source>
</evidence>
<keyword evidence="5 10" id="KW-0479">Metal-binding</keyword>
<evidence type="ECO:0000256" key="10">
    <source>
        <dbReference type="PIRSR" id="PIRSR036979-1"/>
    </source>
</evidence>
<comment type="cofactor">
    <cofactor evidence="10 13">
        <name>Mn(2+)</name>
        <dbReference type="ChEBI" id="CHEBI:29035"/>
    </cofactor>
    <text evidence="10 13">Binds 2 manganese ions per subunit.</text>
</comment>